<evidence type="ECO:0000313" key="2">
    <source>
        <dbReference type="EMBL" id="MCZ0859111.1"/>
    </source>
</evidence>
<sequence>MRTTVDLPPALHHRISRAAAAHGVSLSAMISELTALGLEQSGAEEEIGTSPVTGLPQLRAGRPVTAEEINDFLAESE</sequence>
<comment type="caution">
    <text evidence="2">The sequence shown here is derived from an EMBL/GenBank/DDBJ whole genome shotgun (WGS) entry which is preliminary data.</text>
</comment>
<keyword evidence="3" id="KW-1185">Reference proteome</keyword>
<organism evidence="2 3">
    <name type="scientific">Actinomyces israelii</name>
    <dbReference type="NCBI Taxonomy" id="1659"/>
    <lineage>
        <taxon>Bacteria</taxon>
        <taxon>Bacillati</taxon>
        <taxon>Actinomycetota</taxon>
        <taxon>Actinomycetes</taxon>
        <taxon>Actinomycetales</taxon>
        <taxon>Actinomycetaceae</taxon>
        <taxon>Actinomyces</taxon>
    </lineage>
</organism>
<dbReference type="RefSeq" id="WP_043560793.1">
    <property type="nucleotide sequence ID" value="NZ_CP124548.1"/>
</dbReference>
<proteinExistence type="predicted"/>
<dbReference type="InterPro" id="IPR010985">
    <property type="entry name" value="Ribbon_hlx_hlx"/>
</dbReference>
<dbReference type="SUPFAM" id="SSF47598">
    <property type="entry name" value="Ribbon-helix-helix"/>
    <property type="match status" value="1"/>
</dbReference>
<protein>
    <submittedName>
        <fullName evidence="2">Toxin-antitoxin system HicB family antitoxin</fullName>
    </submittedName>
</protein>
<feature type="region of interest" description="Disordered" evidence="1">
    <location>
        <begin position="41"/>
        <end position="61"/>
    </location>
</feature>
<accession>A0ABT4IC54</accession>
<gene>
    <name evidence="2" type="ORF">OHJ16_13790</name>
</gene>
<evidence type="ECO:0000256" key="1">
    <source>
        <dbReference type="SAM" id="MobiDB-lite"/>
    </source>
</evidence>
<dbReference type="Proteomes" id="UP001072034">
    <property type="component" value="Unassembled WGS sequence"/>
</dbReference>
<dbReference type="EMBL" id="JAPTMY010000039">
    <property type="protein sequence ID" value="MCZ0859111.1"/>
    <property type="molecule type" value="Genomic_DNA"/>
</dbReference>
<evidence type="ECO:0000313" key="3">
    <source>
        <dbReference type="Proteomes" id="UP001072034"/>
    </source>
</evidence>
<name>A0ABT4IC54_9ACTO</name>
<reference evidence="2" key="1">
    <citation type="submission" date="2022-10" db="EMBL/GenBank/DDBJ databases">
        <title>Genome sequence of Actinomyces israelii ATCC 10048.</title>
        <authorList>
            <person name="Watt R.M."/>
            <person name="Tong W.M."/>
        </authorList>
    </citation>
    <scope>NUCLEOTIDE SEQUENCE</scope>
    <source>
        <strain evidence="2">ATCC 10048</strain>
    </source>
</reference>